<dbReference type="AlphaFoldDB" id="A0A8X6PE88"/>
<evidence type="ECO:0000313" key="1">
    <source>
        <dbReference type="EMBL" id="GFT63450.1"/>
    </source>
</evidence>
<evidence type="ECO:0000313" key="2">
    <source>
        <dbReference type="Proteomes" id="UP000887013"/>
    </source>
</evidence>
<sequence length="85" mass="9658">MSECASLFQVIQFNLETIPGIPNREAERSDRLGSVLYTINASNDDSDHMFHISQLLWREFDSIALPLPKKEIYVNIVIMGNVCVC</sequence>
<gene>
    <name evidence="1" type="ORF">NPIL_660481</name>
</gene>
<keyword evidence="2" id="KW-1185">Reference proteome</keyword>
<proteinExistence type="predicted"/>
<accession>A0A8X6PE88</accession>
<protein>
    <submittedName>
        <fullName evidence="1">Uncharacterized protein</fullName>
    </submittedName>
</protein>
<organism evidence="1 2">
    <name type="scientific">Nephila pilipes</name>
    <name type="common">Giant wood spider</name>
    <name type="synonym">Nephila maculata</name>
    <dbReference type="NCBI Taxonomy" id="299642"/>
    <lineage>
        <taxon>Eukaryota</taxon>
        <taxon>Metazoa</taxon>
        <taxon>Ecdysozoa</taxon>
        <taxon>Arthropoda</taxon>
        <taxon>Chelicerata</taxon>
        <taxon>Arachnida</taxon>
        <taxon>Araneae</taxon>
        <taxon>Araneomorphae</taxon>
        <taxon>Entelegynae</taxon>
        <taxon>Araneoidea</taxon>
        <taxon>Nephilidae</taxon>
        <taxon>Nephila</taxon>
    </lineage>
</organism>
<dbReference type="Proteomes" id="UP000887013">
    <property type="component" value="Unassembled WGS sequence"/>
</dbReference>
<reference evidence="1" key="1">
    <citation type="submission" date="2020-08" db="EMBL/GenBank/DDBJ databases">
        <title>Multicomponent nature underlies the extraordinary mechanical properties of spider dragline silk.</title>
        <authorList>
            <person name="Kono N."/>
            <person name="Nakamura H."/>
            <person name="Mori M."/>
            <person name="Yoshida Y."/>
            <person name="Ohtoshi R."/>
            <person name="Malay A.D."/>
            <person name="Moran D.A.P."/>
            <person name="Tomita M."/>
            <person name="Numata K."/>
            <person name="Arakawa K."/>
        </authorList>
    </citation>
    <scope>NUCLEOTIDE SEQUENCE</scope>
</reference>
<name>A0A8X6PE88_NEPPI</name>
<comment type="caution">
    <text evidence="1">The sequence shown here is derived from an EMBL/GenBank/DDBJ whole genome shotgun (WGS) entry which is preliminary data.</text>
</comment>
<dbReference type="EMBL" id="BMAW01068237">
    <property type="protein sequence ID" value="GFT63450.1"/>
    <property type="molecule type" value="Genomic_DNA"/>
</dbReference>